<dbReference type="Proteomes" id="UP000479190">
    <property type="component" value="Unassembled WGS sequence"/>
</dbReference>
<dbReference type="EMBL" id="CADCXV010001320">
    <property type="protein sequence ID" value="CAB0043510.1"/>
    <property type="molecule type" value="Genomic_DNA"/>
</dbReference>
<dbReference type="Pfam" id="PF03564">
    <property type="entry name" value="DUF1759"/>
    <property type="match status" value="1"/>
</dbReference>
<dbReference type="Gene3D" id="3.30.420.10">
    <property type="entry name" value="Ribonuclease H-like superfamily/Ribonuclease H"/>
    <property type="match status" value="1"/>
</dbReference>
<dbReference type="OrthoDB" id="7697989at2759"/>
<dbReference type="PANTHER" id="PTHR22954:SF3">
    <property type="entry name" value="PROTEIN CBG08539"/>
    <property type="match status" value="1"/>
</dbReference>
<feature type="region of interest" description="Disordered" evidence="1">
    <location>
        <begin position="404"/>
        <end position="442"/>
    </location>
</feature>
<feature type="compositionally biased region" description="Polar residues" evidence="1">
    <location>
        <begin position="426"/>
        <end position="436"/>
    </location>
</feature>
<proteinExistence type="predicted"/>
<protein>
    <recommendedName>
        <fullName evidence="4">Tc1-like transposase DDE domain-containing protein</fullName>
    </recommendedName>
</protein>
<evidence type="ECO:0008006" key="4">
    <source>
        <dbReference type="Google" id="ProtNLM"/>
    </source>
</evidence>
<evidence type="ECO:0000313" key="3">
    <source>
        <dbReference type="Proteomes" id="UP000479190"/>
    </source>
</evidence>
<accession>A0A6H5J4V0</accession>
<dbReference type="GO" id="GO:0003676">
    <property type="term" value="F:nucleic acid binding"/>
    <property type="evidence" value="ECO:0007669"/>
    <property type="project" value="InterPro"/>
</dbReference>
<dbReference type="InterPro" id="IPR036397">
    <property type="entry name" value="RNaseH_sf"/>
</dbReference>
<evidence type="ECO:0000256" key="1">
    <source>
        <dbReference type="SAM" id="MobiDB-lite"/>
    </source>
</evidence>
<keyword evidence="3" id="KW-1185">Reference proteome</keyword>
<dbReference type="AlphaFoldDB" id="A0A6H5J4V0"/>
<organism evidence="2 3">
    <name type="scientific">Trichogramma brassicae</name>
    <dbReference type="NCBI Taxonomy" id="86971"/>
    <lineage>
        <taxon>Eukaryota</taxon>
        <taxon>Metazoa</taxon>
        <taxon>Ecdysozoa</taxon>
        <taxon>Arthropoda</taxon>
        <taxon>Hexapoda</taxon>
        <taxon>Insecta</taxon>
        <taxon>Pterygota</taxon>
        <taxon>Neoptera</taxon>
        <taxon>Endopterygota</taxon>
        <taxon>Hymenoptera</taxon>
        <taxon>Apocrita</taxon>
        <taxon>Proctotrupomorpha</taxon>
        <taxon>Chalcidoidea</taxon>
        <taxon>Trichogrammatidae</taxon>
        <taxon>Trichogramma</taxon>
    </lineage>
</organism>
<reference evidence="2 3" key="1">
    <citation type="submission" date="2020-02" db="EMBL/GenBank/DDBJ databases">
        <authorList>
            <person name="Ferguson B K."/>
        </authorList>
    </citation>
    <scope>NUCLEOTIDE SEQUENCE [LARGE SCALE GENOMIC DNA]</scope>
</reference>
<name>A0A6H5J4V0_9HYME</name>
<evidence type="ECO:0000313" key="2">
    <source>
        <dbReference type="EMBL" id="CAB0043510.1"/>
    </source>
</evidence>
<dbReference type="PANTHER" id="PTHR22954">
    <property type="entry name" value="RETROVIRAL PROTEASE-RELATED"/>
    <property type="match status" value="1"/>
</dbReference>
<sequence length="460" mass="52698">MSVLFTSTPEMKEQPIENLTNPSTYIEANNVKESVIAESIVCQGRHGVWRMPNARYNPKNVIKKVHSGRVNRSYWAWVSGDGPGEIVEIDRRMNSINYRLLLNDALLPAVLERYPRDEFIYVIKDNSRVHTAKIVKEWYQNQPRLVRLPHPTRLELLEDYWKTFVARHDELLDLEEELANEDYFTKDIYVVTEDNYSGAKALIRDHIATLTQQISAASQTEINRAGSSSAQSFVPLPALALPTFSGRQEEWESFRQRFSSLVRDKEAIPRVAKLQHLLNAVQGQAALRLKGLEITAANFDVAWEKLLRRYDNQRIPAMGEVTYGGRAYQLIDRTEEAVRSLQELQCPVHEYDNWIVHCVVRKLDANSRESWEISREDSAEFPKYRDLIVFLERRVQSLEQARPSAELAAASGQSSRDRGTGHRRISANTPRGSTTRRQADRDRCVISAKQATGFTNVISS</sequence>
<dbReference type="InterPro" id="IPR005312">
    <property type="entry name" value="DUF1759"/>
</dbReference>
<gene>
    <name evidence="2" type="ORF">TBRA_LOCUS15098</name>
</gene>